<reference evidence="2" key="2">
    <citation type="submission" date="2025-09" db="UniProtKB">
        <authorList>
            <consortium name="Ensembl"/>
        </authorList>
    </citation>
    <scope>IDENTIFICATION</scope>
</reference>
<protein>
    <submittedName>
        <fullName evidence="2">Uncharacterized protein</fullName>
    </submittedName>
</protein>
<keyword evidence="1" id="KW-0812">Transmembrane</keyword>
<accession>A0A8C6TJG0</accession>
<organism evidence="2 3">
    <name type="scientific">Neogobius melanostomus</name>
    <name type="common">round goby</name>
    <dbReference type="NCBI Taxonomy" id="47308"/>
    <lineage>
        <taxon>Eukaryota</taxon>
        <taxon>Metazoa</taxon>
        <taxon>Chordata</taxon>
        <taxon>Craniata</taxon>
        <taxon>Vertebrata</taxon>
        <taxon>Euteleostomi</taxon>
        <taxon>Actinopterygii</taxon>
        <taxon>Neopterygii</taxon>
        <taxon>Teleostei</taxon>
        <taxon>Neoteleostei</taxon>
        <taxon>Acanthomorphata</taxon>
        <taxon>Gobiaria</taxon>
        <taxon>Gobiiformes</taxon>
        <taxon>Gobioidei</taxon>
        <taxon>Gobiidae</taxon>
        <taxon>Benthophilinae</taxon>
        <taxon>Neogobiini</taxon>
        <taxon>Neogobius</taxon>
    </lineage>
</organism>
<dbReference type="PANTHER" id="PTHR23320:SF143">
    <property type="entry name" value="MEMBRANE-SPANNING 4-DOMAINS SUBFAMILY A MEMBER 4A-LIKE ISOFORM X1"/>
    <property type="match status" value="1"/>
</dbReference>
<evidence type="ECO:0000313" key="3">
    <source>
        <dbReference type="Proteomes" id="UP000694523"/>
    </source>
</evidence>
<dbReference type="AlphaFoldDB" id="A0A8C6TJG0"/>
<feature type="transmembrane region" description="Helical" evidence="1">
    <location>
        <begin position="157"/>
        <end position="179"/>
    </location>
</feature>
<feature type="transmembrane region" description="Helical" evidence="1">
    <location>
        <begin position="75"/>
        <end position="93"/>
    </location>
</feature>
<evidence type="ECO:0000313" key="2">
    <source>
        <dbReference type="Ensembl" id="ENSNMLP00000021845.1"/>
    </source>
</evidence>
<keyword evidence="1" id="KW-0472">Membrane</keyword>
<evidence type="ECO:0000256" key="1">
    <source>
        <dbReference type="SAM" id="Phobius"/>
    </source>
</evidence>
<proteinExistence type="predicted"/>
<name>A0A8C6TJG0_9GOBI</name>
<feature type="transmembrane region" description="Helical" evidence="1">
    <location>
        <begin position="43"/>
        <end position="63"/>
    </location>
</feature>
<sequence>MATTAEAAVEAADSGSSHSPLVSVSFQKNEQRKLKFLEGEPKALGITQICLSVFQVSCMVSFITNGLDRNELEVVFLITSVLILIAGSVAVACKNLHMPTLKACVGMEIVATASSLFNLILCLSQMEDYHCFHLAYENSTYDNMALCRKIDAAHVHLFAELVIIQVTLLSISVTLVVYACKVVSCCSPAPKVPVITIRANPAQQ</sequence>
<dbReference type="Proteomes" id="UP000694523">
    <property type="component" value="Unplaced"/>
</dbReference>
<keyword evidence="1" id="KW-1133">Transmembrane helix</keyword>
<keyword evidence="3" id="KW-1185">Reference proteome</keyword>
<dbReference type="Ensembl" id="ENSNMLT00000024487.1">
    <property type="protein sequence ID" value="ENSNMLP00000021845.1"/>
    <property type="gene ID" value="ENSNMLG00000014171.1"/>
</dbReference>
<dbReference type="InterPro" id="IPR030417">
    <property type="entry name" value="MS4A"/>
</dbReference>
<dbReference type="PANTHER" id="PTHR23320">
    <property type="entry name" value="MEMBRANE-SPANNING 4-DOMAINS SUBFAMILY A MS4A -RELATED"/>
    <property type="match status" value="1"/>
</dbReference>
<reference evidence="2" key="1">
    <citation type="submission" date="2025-08" db="UniProtKB">
        <authorList>
            <consortium name="Ensembl"/>
        </authorList>
    </citation>
    <scope>IDENTIFICATION</scope>
</reference>